<dbReference type="EMBL" id="HG966617">
    <property type="protein sequence ID" value="CDO61048.1"/>
    <property type="molecule type" value="Genomic_DNA"/>
</dbReference>
<name>X5MAS1_9HYPH</name>
<accession>X5MAS1</accession>
<protein>
    <submittedName>
        <fullName evidence="1">Adh_short, short chain dehydrogenase</fullName>
    </submittedName>
</protein>
<dbReference type="RefSeq" id="WP_052534694.1">
    <property type="nucleotide sequence ID" value="NZ_HG966617.1"/>
</dbReference>
<organism evidence="1 2">
    <name type="scientific">Candidatus Phaeomarinibacter ectocarpi</name>
    <dbReference type="NCBI Taxonomy" id="1458461"/>
    <lineage>
        <taxon>Bacteria</taxon>
        <taxon>Pseudomonadati</taxon>
        <taxon>Pseudomonadota</taxon>
        <taxon>Alphaproteobacteria</taxon>
        <taxon>Hyphomicrobiales</taxon>
        <taxon>Parvibaculaceae</taxon>
        <taxon>Candidatus Phaeomarinibacter</taxon>
    </lineage>
</organism>
<dbReference type="AlphaFoldDB" id="X5MAS1"/>
<dbReference type="HOGENOM" id="CLU_127498_0_0_5"/>
<sequence>MSLLLIGTSGMLKSAAQQIAKDTPGDVVVLSRRASSFSFDDAGLHSRTQAYDIDWADGPAFLSTLDEVAAAHGPFAASLIWMHGRDEPLRSHIAHQMAADGTLVEVLGSAASRPSALGEVRVRHMQGLPHIRYRQVLLGFVHEDGQSRWLTHEEICAGALQAFASDDTVTIAGQVEPWNLRP</sequence>
<dbReference type="STRING" id="1458461.BN1012_Phect2835"/>
<proteinExistence type="predicted"/>
<evidence type="ECO:0000313" key="2">
    <source>
        <dbReference type="Proteomes" id="UP000032160"/>
    </source>
</evidence>
<evidence type="ECO:0000313" key="1">
    <source>
        <dbReference type="EMBL" id="CDO61048.1"/>
    </source>
</evidence>
<gene>
    <name evidence="1" type="ORF">BN1012_Phect2835</name>
</gene>
<dbReference type="KEGG" id="pect:BN1012_Phect2835"/>
<keyword evidence="2" id="KW-1185">Reference proteome</keyword>
<dbReference type="Proteomes" id="UP000032160">
    <property type="component" value="Chromosome I"/>
</dbReference>
<dbReference type="OrthoDB" id="7922774at2"/>
<reference evidence="1 2" key="1">
    <citation type="journal article" date="2014" name="Front. Genet.">
        <title>Genome and metabolic network of "Candidatus Phaeomarinobacter ectocarpi" Ec32, a new candidate genus of Alphaproteobacteria frequently associated with brown algae.</title>
        <authorList>
            <person name="Dittami S.M."/>
            <person name="Barbeyron T."/>
            <person name="Boyen C."/>
            <person name="Cambefort J."/>
            <person name="Collet G."/>
            <person name="Delage L."/>
            <person name="Gobet A."/>
            <person name="Groisillier A."/>
            <person name="Leblanc C."/>
            <person name="Michel G."/>
            <person name="Scornet D."/>
            <person name="Siegel A."/>
            <person name="Tapia J.E."/>
            <person name="Tonon T."/>
        </authorList>
    </citation>
    <scope>NUCLEOTIDE SEQUENCE [LARGE SCALE GENOMIC DNA]</scope>
    <source>
        <strain evidence="1 2">Ec32</strain>
    </source>
</reference>